<evidence type="ECO:0000256" key="2">
    <source>
        <dbReference type="ARBA" id="ARBA00007591"/>
    </source>
</evidence>
<reference evidence="14" key="2">
    <citation type="submission" date="2025-09" db="UniProtKB">
        <authorList>
            <consortium name="Ensembl"/>
        </authorList>
    </citation>
    <scope>IDENTIFICATION</scope>
</reference>
<dbReference type="Gene3D" id="2.60.40.10">
    <property type="entry name" value="Immunoglobulins"/>
    <property type="match status" value="2"/>
</dbReference>
<comment type="subcellular location">
    <subcellularLocation>
        <location evidence="1">Membrane</location>
        <topology evidence="1">Single-pass type I membrane protein</topology>
    </subcellularLocation>
</comment>
<dbReference type="InterPro" id="IPR001870">
    <property type="entry name" value="B30.2/SPRY"/>
</dbReference>
<sequence>SCIFQNKGTPCYLHLHLLPGQLRIIPPYDPVLGVVGKGVTLPCQLEAKSVSEGVLVQWTLIGNSLNTEVTTYDGKNAENPVMENKAYLGRTNFFLSEVTKGNLSLHLKNVMVSDKGKYICSVSLDNWYDEVVVDLNVAGDHVGQGIGLTCKSQGWFPQPEVIWLDSKGQIRKEKVVTQSQQASSGLFDVVSSMTLEPGSDMELSCRIVNDILKKKLQICVDVRTECIIVIIVIIIIAVIIMIIESWDYGIVQVGKDLKDLRVHTQPNHNSNNTPLNHVPEHHIQTVFKDIQGCPSTVPVLVAKEGFASGKHYWEVDVGQQQDWLLGVMRHKGKQEEQGTLARENYWALHRSRGEIYSITGKDSLEKKEMNDSVIGVLLDLEEAQIYFYGSGKGNTVLRIPIGPGKESAEVFYPFLSKGEGKFKPVCPPNFPVPLKAQRTDYGNTVQSKIEGKNHQ</sequence>
<evidence type="ECO:0000313" key="14">
    <source>
        <dbReference type="Ensembl" id="ENSPCLP00000025287.1"/>
    </source>
</evidence>
<dbReference type="FunFam" id="2.60.40.10:FF:000088">
    <property type="entry name" value="Butyrophilin subfamily 1 member A1"/>
    <property type="match status" value="1"/>
</dbReference>
<dbReference type="InterPro" id="IPR003599">
    <property type="entry name" value="Ig_sub"/>
</dbReference>
<evidence type="ECO:0000313" key="15">
    <source>
        <dbReference type="Proteomes" id="UP000472261"/>
    </source>
</evidence>
<dbReference type="GO" id="GO:0050863">
    <property type="term" value="P:regulation of T cell activation"/>
    <property type="evidence" value="ECO:0007669"/>
    <property type="project" value="UniProtKB-ARBA"/>
</dbReference>
<comment type="similarity">
    <text evidence="2">Belongs to the immunoglobulin superfamily. BTN/MOG family.</text>
</comment>
<dbReference type="GO" id="GO:0050852">
    <property type="term" value="P:T cell receptor signaling pathway"/>
    <property type="evidence" value="ECO:0007669"/>
    <property type="project" value="TreeGrafter"/>
</dbReference>
<accession>A0A669QX88</accession>
<dbReference type="Gene3D" id="2.60.120.920">
    <property type="match status" value="1"/>
</dbReference>
<name>A0A669QX88_PHACC</name>
<feature type="transmembrane region" description="Helical" evidence="11">
    <location>
        <begin position="227"/>
        <end position="251"/>
    </location>
</feature>
<reference evidence="14" key="1">
    <citation type="submission" date="2025-08" db="UniProtKB">
        <authorList>
            <consortium name="Ensembl"/>
        </authorList>
    </citation>
    <scope>IDENTIFICATION</scope>
</reference>
<dbReference type="GO" id="GO:0001817">
    <property type="term" value="P:regulation of cytokine production"/>
    <property type="evidence" value="ECO:0007669"/>
    <property type="project" value="TreeGrafter"/>
</dbReference>
<dbReference type="InterPro" id="IPR036179">
    <property type="entry name" value="Ig-like_dom_sf"/>
</dbReference>
<keyword evidence="15" id="KW-1185">Reference proteome</keyword>
<dbReference type="OMA" id="RICEIMS"/>
<evidence type="ECO:0000256" key="10">
    <source>
        <dbReference type="ARBA" id="ARBA00038221"/>
    </source>
</evidence>
<dbReference type="InterPro" id="IPR013106">
    <property type="entry name" value="Ig_V-set"/>
</dbReference>
<dbReference type="PROSITE" id="PS50835">
    <property type="entry name" value="IG_LIKE"/>
    <property type="match status" value="2"/>
</dbReference>
<evidence type="ECO:0000256" key="3">
    <source>
        <dbReference type="ARBA" id="ARBA00022692"/>
    </source>
</evidence>
<keyword evidence="6 11" id="KW-0472">Membrane</keyword>
<evidence type="ECO:0000256" key="9">
    <source>
        <dbReference type="ARBA" id="ARBA00023319"/>
    </source>
</evidence>
<dbReference type="InterPro" id="IPR003879">
    <property type="entry name" value="Butyrophylin_SPRY"/>
</dbReference>
<evidence type="ECO:0000259" key="13">
    <source>
        <dbReference type="PROSITE" id="PS50835"/>
    </source>
</evidence>
<keyword evidence="5 11" id="KW-1133">Transmembrane helix</keyword>
<keyword evidence="7" id="KW-1015">Disulfide bond</keyword>
<dbReference type="InterPro" id="IPR013320">
    <property type="entry name" value="ConA-like_dom_sf"/>
</dbReference>
<dbReference type="GO" id="GO:0005102">
    <property type="term" value="F:signaling receptor binding"/>
    <property type="evidence" value="ECO:0007669"/>
    <property type="project" value="TreeGrafter"/>
</dbReference>
<dbReference type="InterPro" id="IPR013783">
    <property type="entry name" value="Ig-like_fold"/>
</dbReference>
<dbReference type="InterPro" id="IPR053896">
    <property type="entry name" value="BTN3A2-like_Ig-C"/>
</dbReference>
<evidence type="ECO:0000256" key="4">
    <source>
        <dbReference type="ARBA" id="ARBA00022729"/>
    </source>
</evidence>
<evidence type="ECO:0000256" key="7">
    <source>
        <dbReference type="ARBA" id="ARBA00023157"/>
    </source>
</evidence>
<dbReference type="InterPro" id="IPR043136">
    <property type="entry name" value="B30.2/SPRY_sf"/>
</dbReference>
<dbReference type="GO" id="GO:0009897">
    <property type="term" value="C:external side of plasma membrane"/>
    <property type="evidence" value="ECO:0007669"/>
    <property type="project" value="TreeGrafter"/>
</dbReference>
<evidence type="ECO:0000256" key="11">
    <source>
        <dbReference type="SAM" id="Phobius"/>
    </source>
</evidence>
<proteinExistence type="inferred from homology"/>
<dbReference type="PROSITE" id="PS50188">
    <property type="entry name" value="B302_SPRY"/>
    <property type="match status" value="1"/>
</dbReference>
<dbReference type="SMART" id="SM00409">
    <property type="entry name" value="IG"/>
    <property type="match status" value="1"/>
</dbReference>
<keyword evidence="9" id="KW-0393">Immunoglobulin domain</keyword>
<dbReference type="SUPFAM" id="SSF49899">
    <property type="entry name" value="Concanavalin A-like lectins/glucanases"/>
    <property type="match status" value="1"/>
</dbReference>
<keyword evidence="3 11" id="KW-0812">Transmembrane</keyword>
<evidence type="ECO:0000256" key="8">
    <source>
        <dbReference type="ARBA" id="ARBA00023180"/>
    </source>
</evidence>
<dbReference type="GO" id="GO:0042110">
    <property type="term" value="P:T cell activation"/>
    <property type="evidence" value="ECO:0007669"/>
    <property type="project" value="UniProtKB-ARBA"/>
</dbReference>
<dbReference type="InterPro" id="IPR003877">
    <property type="entry name" value="SPRY_dom"/>
</dbReference>
<dbReference type="Ensembl" id="ENSPCLT00000035020.1">
    <property type="protein sequence ID" value="ENSPCLP00000025287.1"/>
    <property type="gene ID" value="ENSPCLG00000022223.1"/>
</dbReference>
<evidence type="ECO:0000259" key="12">
    <source>
        <dbReference type="PROSITE" id="PS50188"/>
    </source>
</evidence>
<evidence type="ECO:0000256" key="6">
    <source>
        <dbReference type="ARBA" id="ARBA00023136"/>
    </source>
</evidence>
<dbReference type="PANTHER" id="PTHR24100">
    <property type="entry name" value="BUTYROPHILIN"/>
    <property type="match status" value="1"/>
</dbReference>
<dbReference type="Pfam" id="PF22705">
    <property type="entry name" value="C2-set_3"/>
    <property type="match status" value="1"/>
</dbReference>
<keyword evidence="8" id="KW-0325">Glycoprotein</keyword>
<dbReference type="Pfam" id="PF07686">
    <property type="entry name" value="V-set"/>
    <property type="match status" value="1"/>
</dbReference>
<keyword evidence="4" id="KW-0732">Signal</keyword>
<organism evidence="14 15">
    <name type="scientific">Phasianus colchicus</name>
    <name type="common">Common pheasant</name>
    <dbReference type="NCBI Taxonomy" id="9054"/>
    <lineage>
        <taxon>Eukaryota</taxon>
        <taxon>Metazoa</taxon>
        <taxon>Chordata</taxon>
        <taxon>Craniata</taxon>
        <taxon>Vertebrata</taxon>
        <taxon>Euteleostomi</taxon>
        <taxon>Archelosauria</taxon>
        <taxon>Archosauria</taxon>
        <taxon>Dinosauria</taxon>
        <taxon>Saurischia</taxon>
        <taxon>Theropoda</taxon>
        <taxon>Coelurosauria</taxon>
        <taxon>Aves</taxon>
        <taxon>Neognathae</taxon>
        <taxon>Galloanserae</taxon>
        <taxon>Galliformes</taxon>
        <taxon>Phasianidae</taxon>
        <taxon>Phasianinae</taxon>
        <taxon>Phasianus</taxon>
    </lineage>
</organism>
<dbReference type="SUPFAM" id="SSF48726">
    <property type="entry name" value="Immunoglobulin"/>
    <property type="match status" value="2"/>
</dbReference>
<dbReference type="SMART" id="SM00449">
    <property type="entry name" value="SPRY"/>
    <property type="match status" value="1"/>
</dbReference>
<protein>
    <submittedName>
        <fullName evidence="14">Uncharacterized protein</fullName>
    </submittedName>
</protein>
<dbReference type="GO" id="GO:1903037">
    <property type="term" value="P:regulation of leukocyte cell-cell adhesion"/>
    <property type="evidence" value="ECO:0007669"/>
    <property type="project" value="UniProtKB-ARBA"/>
</dbReference>
<dbReference type="InterPro" id="IPR050504">
    <property type="entry name" value="IgSF_BTN/MOG"/>
</dbReference>
<dbReference type="Proteomes" id="UP000472261">
    <property type="component" value="Unplaced"/>
</dbReference>
<evidence type="ECO:0000256" key="5">
    <source>
        <dbReference type="ARBA" id="ARBA00022989"/>
    </source>
</evidence>
<comment type="similarity">
    <text evidence="10">Belongs to the SKINT family.</text>
</comment>
<dbReference type="InterPro" id="IPR007110">
    <property type="entry name" value="Ig-like_dom"/>
</dbReference>
<dbReference type="PANTHER" id="PTHR24100:SF130">
    <property type="entry name" value="BUTYROPHILIN-LIKE PROTEIN 9"/>
    <property type="match status" value="1"/>
</dbReference>
<feature type="domain" description="Ig-like" evidence="13">
    <location>
        <begin position="26"/>
        <end position="123"/>
    </location>
</feature>
<dbReference type="PRINTS" id="PR01407">
    <property type="entry name" value="BUTYPHLNCDUF"/>
</dbReference>
<dbReference type="FunFam" id="2.60.40.10:FF:000142">
    <property type="entry name" value="V-set domain-containing T-cell activation inhibitor 1"/>
    <property type="match status" value="1"/>
</dbReference>
<evidence type="ECO:0000256" key="1">
    <source>
        <dbReference type="ARBA" id="ARBA00004479"/>
    </source>
</evidence>
<dbReference type="Pfam" id="PF00622">
    <property type="entry name" value="SPRY"/>
    <property type="match status" value="1"/>
</dbReference>
<dbReference type="AlphaFoldDB" id="A0A669QX88"/>
<feature type="domain" description="Ig-like" evidence="13">
    <location>
        <begin position="143"/>
        <end position="217"/>
    </location>
</feature>
<feature type="domain" description="B30.2/SPRY" evidence="12">
    <location>
        <begin position="249"/>
        <end position="434"/>
    </location>
</feature>